<proteinExistence type="predicted"/>
<comment type="caution">
    <text evidence="3">The sequence shown here is derived from an EMBL/GenBank/DDBJ whole genome shotgun (WGS) entry which is preliminary data.</text>
</comment>
<keyword evidence="1" id="KW-0812">Transmembrane</keyword>
<reference evidence="3 4" key="1">
    <citation type="submission" date="2024-11" db="EMBL/GenBank/DDBJ databases">
        <authorList>
            <person name="Heng Y.C."/>
            <person name="Lim A.C.H."/>
            <person name="Lee J.K.Y."/>
            <person name="Kittelmann S."/>
        </authorList>
    </citation>
    <scope>NUCLEOTIDE SEQUENCE [LARGE SCALE GENOMIC DNA]</scope>
    <source>
        <strain evidence="3 4">WILCCON 0269</strain>
    </source>
</reference>
<organism evidence="3 4">
    <name type="scientific">Candidatus Clostridium eludens</name>
    <dbReference type="NCBI Taxonomy" id="3381663"/>
    <lineage>
        <taxon>Bacteria</taxon>
        <taxon>Bacillati</taxon>
        <taxon>Bacillota</taxon>
        <taxon>Clostridia</taxon>
        <taxon>Eubacteriales</taxon>
        <taxon>Clostridiaceae</taxon>
        <taxon>Clostridium</taxon>
    </lineage>
</organism>
<feature type="transmembrane region" description="Helical" evidence="1">
    <location>
        <begin position="7"/>
        <end position="25"/>
    </location>
</feature>
<keyword evidence="4" id="KW-1185">Reference proteome</keyword>
<sequence>MLKNIKLNLIPLSLMLVIPLINIMYGKLNNAINGCYSLATTLDKNVPFIKEFIIPYWMWYPFLISVLIHFCFVCRNIYYKTMITILLGMISCYITYFFFQTTVTRPFLQGNDIFIHIVRLTYKLDKPFNCFPSIHVLTSYAVMRASIEAIEKKSNKYIINIIGAVIILSTQFVKQHVILDLIFAIILAEVIYRFAAAFILERGAIWKKKLYWWLTMKKKLEI</sequence>
<feature type="transmembrane region" description="Helical" evidence="1">
    <location>
        <begin position="81"/>
        <end position="99"/>
    </location>
</feature>
<evidence type="ECO:0000256" key="1">
    <source>
        <dbReference type="SAM" id="Phobius"/>
    </source>
</evidence>
<dbReference type="Pfam" id="PF01569">
    <property type="entry name" value="PAP2"/>
    <property type="match status" value="1"/>
</dbReference>
<dbReference type="InterPro" id="IPR000326">
    <property type="entry name" value="PAP2/HPO"/>
</dbReference>
<feature type="transmembrane region" description="Helical" evidence="1">
    <location>
        <begin position="56"/>
        <end position="74"/>
    </location>
</feature>
<dbReference type="SUPFAM" id="SSF48317">
    <property type="entry name" value="Acid phosphatase/Vanadium-dependent haloperoxidase"/>
    <property type="match status" value="1"/>
</dbReference>
<protein>
    <submittedName>
        <fullName evidence="3">Phosphatase PAP2 family protein</fullName>
    </submittedName>
</protein>
<evidence type="ECO:0000259" key="2">
    <source>
        <dbReference type="Pfam" id="PF01569"/>
    </source>
</evidence>
<feature type="transmembrane region" description="Helical" evidence="1">
    <location>
        <begin position="179"/>
        <end position="200"/>
    </location>
</feature>
<dbReference type="RefSeq" id="WP_406792592.1">
    <property type="nucleotide sequence ID" value="NZ_JBJHZX010000018.1"/>
</dbReference>
<keyword evidence="1" id="KW-0472">Membrane</keyword>
<keyword evidence="1" id="KW-1133">Transmembrane helix</keyword>
<dbReference type="Proteomes" id="UP001623660">
    <property type="component" value="Unassembled WGS sequence"/>
</dbReference>
<evidence type="ECO:0000313" key="3">
    <source>
        <dbReference type="EMBL" id="MFL0196483.1"/>
    </source>
</evidence>
<dbReference type="EMBL" id="JBJHZX010000018">
    <property type="protein sequence ID" value="MFL0196483.1"/>
    <property type="molecule type" value="Genomic_DNA"/>
</dbReference>
<name>A0ABW8SL38_9CLOT</name>
<evidence type="ECO:0000313" key="4">
    <source>
        <dbReference type="Proteomes" id="UP001623660"/>
    </source>
</evidence>
<gene>
    <name evidence="3" type="ORF">ACJDU8_13090</name>
</gene>
<dbReference type="InterPro" id="IPR036938">
    <property type="entry name" value="PAP2/HPO_sf"/>
</dbReference>
<accession>A0ABW8SL38</accession>
<feature type="domain" description="Phosphatidic acid phosphatase type 2/haloperoxidase" evidence="2">
    <location>
        <begin position="85"/>
        <end position="199"/>
    </location>
</feature>